<dbReference type="PIRSF" id="PIRSF019254">
    <property type="entry name" value="CFP29"/>
    <property type="match status" value="1"/>
</dbReference>
<accession>A0A926IHQ3</accession>
<dbReference type="EMBL" id="JACRTK010000003">
    <property type="protein sequence ID" value="MBC8590922.1"/>
    <property type="molecule type" value="Genomic_DNA"/>
</dbReference>
<dbReference type="InterPro" id="IPR051429">
    <property type="entry name" value="Encapsulin_nc"/>
</dbReference>
<dbReference type="GO" id="GO:0140737">
    <property type="term" value="C:encapsulin nanocompartment"/>
    <property type="evidence" value="ECO:0007669"/>
    <property type="project" value="UniProtKB-SubCell"/>
</dbReference>
<comment type="caution">
    <text evidence="5">The sequence shown here is derived from an EMBL/GenBank/DDBJ whole genome shotgun (WGS) entry which is preliminary data.</text>
</comment>
<protein>
    <recommendedName>
        <fullName evidence="4">Type 1 encapsulin shell protein</fullName>
    </recommendedName>
</protein>
<dbReference type="Gene3D" id="3.30.2400.30">
    <property type="match status" value="1"/>
</dbReference>
<evidence type="ECO:0000313" key="5">
    <source>
        <dbReference type="EMBL" id="MBC8590922.1"/>
    </source>
</evidence>
<evidence type="ECO:0000256" key="3">
    <source>
        <dbReference type="ARBA" id="ARBA00033787"/>
    </source>
</evidence>
<keyword evidence="3" id="KW-1284">Encapsulin nanocompartment</keyword>
<dbReference type="Gene3D" id="3.30.2320.10">
    <property type="entry name" value="hypothetical protein PF0899 domain"/>
    <property type="match status" value="1"/>
</dbReference>
<gene>
    <name evidence="5" type="ORF">H8689_07330</name>
</gene>
<comment type="similarity">
    <text evidence="2">Belongs to the encapsulin family. Family 1 subfamily.</text>
</comment>
<comment type="subcellular location">
    <subcellularLocation>
        <location evidence="1">Encapsulin nanocompartment</location>
    </subcellularLocation>
</comment>
<evidence type="ECO:0000256" key="4">
    <source>
        <dbReference type="ARBA" id="ARBA00050023"/>
    </source>
</evidence>
<dbReference type="PANTHER" id="PTHR37165:SF1">
    <property type="entry name" value="TYPE 1 ENCAPSULIN SHELL PROTEIN"/>
    <property type="match status" value="1"/>
</dbReference>
<dbReference type="NCBIfam" id="NF041155">
    <property type="entry name" value="encap_f1"/>
    <property type="match status" value="1"/>
</dbReference>
<proteinExistence type="inferred from homology"/>
<name>A0A926IHQ3_9FIRM</name>
<evidence type="ECO:0000256" key="1">
    <source>
        <dbReference type="ARBA" id="ARBA00033738"/>
    </source>
</evidence>
<sequence>MLYRELAPITNEVWNEIDERAEQVLKTFLSARKVVKVNGPKGLDYNVITEGRLSNIQEQGDLCYGNYEVLPLTEVRVEFEMDRWELDNISRGAKDIDYEPLEKAIEEIAKFEENAIYNGLEKAYIKGLSPSMESSAISFGNDPVAMMEAIAKGIVKLKKSYAQGPYTLIVNEEIFQRILSKETSYALDKRIEKLIAGKILFSHVIDGAYLLPYNHDDLELTIGQDFSIGYQSHTNDKVRFFVIESFTFRVLDPSIIVKYSLK</sequence>
<dbReference type="InterPro" id="IPR007544">
    <property type="entry name" value="ENCAP"/>
</dbReference>
<keyword evidence="6" id="KW-1185">Reference proteome</keyword>
<dbReference type="AlphaFoldDB" id="A0A926IHQ3"/>
<dbReference type="RefSeq" id="WP_249323761.1">
    <property type="nucleotide sequence ID" value="NZ_JACRTK010000003.1"/>
</dbReference>
<dbReference type="Pfam" id="PF04454">
    <property type="entry name" value="Linocin_M18"/>
    <property type="match status" value="1"/>
</dbReference>
<evidence type="ECO:0000313" key="6">
    <source>
        <dbReference type="Proteomes" id="UP000601522"/>
    </source>
</evidence>
<dbReference type="PANTHER" id="PTHR37165">
    <property type="entry name" value="PEPTIDASE U56 FAMILY"/>
    <property type="match status" value="1"/>
</dbReference>
<evidence type="ECO:0000256" key="2">
    <source>
        <dbReference type="ARBA" id="ARBA00033743"/>
    </source>
</evidence>
<dbReference type="Proteomes" id="UP000601522">
    <property type="component" value="Unassembled WGS sequence"/>
</dbReference>
<organism evidence="5 6">
    <name type="scientific">Wansuia hejianensis</name>
    <dbReference type="NCBI Taxonomy" id="2763667"/>
    <lineage>
        <taxon>Bacteria</taxon>
        <taxon>Bacillati</taxon>
        <taxon>Bacillota</taxon>
        <taxon>Clostridia</taxon>
        <taxon>Lachnospirales</taxon>
        <taxon>Lachnospiraceae</taxon>
        <taxon>Wansuia</taxon>
    </lineage>
</organism>
<reference evidence="5 6" key="1">
    <citation type="submission" date="2020-08" db="EMBL/GenBank/DDBJ databases">
        <title>Genome public.</title>
        <authorList>
            <person name="Liu C."/>
            <person name="Sun Q."/>
        </authorList>
    </citation>
    <scope>NUCLEOTIDE SEQUENCE [LARGE SCALE GENOMIC DNA]</scope>
    <source>
        <strain evidence="5 6">NSJ-26</strain>
    </source>
</reference>